<dbReference type="Proteomes" id="UP000008065">
    <property type="component" value="Unassembled WGS sequence"/>
</dbReference>
<dbReference type="EMBL" id="GL891302">
    <property type="protein sequence ID" value="EGO61323.1"/>
    <property type="molecule type" value="Genomic_DNA"/>
</dbReference>
<dbReference type="GeneID" id="20822931"/>
<name>F8MCS5_NEUT8</name>
<evidence type="ECO:0000313" key="2">
    <source>
        <dbReference type="Proteomes" id="UP000008065"/>
    </source>
</evidence>
<dbReference type="RefSeq" id="XP_009848404.1">
    <property type="nucleotide sequence ID" value="XM_009850102.1"/>
</dbReference>
<dbReference type="AlphaFoldDB" id="F8MCS5"/>
<accession>F8MCS5</accession>
<sequence>MMAFAQEFLDIPYKPALSGKRGHDIQIQHRQTVWEWYLRKIHTTRTCMTPRETPLKESIFSQ</sequence>
<gene>
    <name evidence="1" type="ORF">NEUTE1DRAFT_116068</name>
</gene>
<protein>
    <submittedName>
        <fullName evidence="1">Uncharacterized protein</fullName>
    </submittedName>
</protein>
<dbReference type="VEuPathDB" id="FungiDB:NEUTE1DRAFT_116068"/>
<dbReference type="HOGENOM" id="CLU_2904739_0_0_1"/>
<dbReference type="KEGG" id="nte:NEUTE1DRAFT116068"/>
<reference evidence="2" key="1">
    <citation type="journal article" date="2011" name="Genetics">
        <title>Massive changes in genome architecture accompany the transition to self-fertility in the filamentous fungus Neurospora tetrasperma.</title>
        <authorList>
            <person name="Ellison C.E."/>
            <person name="Stajich J.E."/>
            <person name="Jacobson D.J."/>
            <person name="Natvig D.O."/>
            <person name="Lapidus A."/>
            <person name="Foster B."/>
            <person name="Aerts A."/>
            <person name="Riley R."/>
            <person name="Lindquist E.A."/>
            <person name="Grigoriev I.V."/>
            <person name="Taylor J.W."/>
        </authorList>
    </citation>
    <scope>NUCLEOTIDE SEQUENCE [LARGE SCALE GENOMIC DNA]</scope>
    <source>
        <strain evidence="2">FGSC 2508 / P0657</strain>
    </source>
</reference>
<evidence type="ECO:0000313" key="1">
    <source>
        <dbReference type="EMBL" id="EGO61323.1"/>
    </source>
</evidence>
<proteinExistence type="predicted"/>
<organism evidence="1 2">
    <name type="scientific">Neurospora tetrasperma (strain FGSC 2508 / ATCC MYA-4615 / P0657)</name>
    <dbReference type="NCBI Taxonomy" id="510951"/>
    <lineage>
        <taxon>Eukaryota</taxon>
        <taxon>Fungi</taxon>
        <taxon>Dikarya</taxon>
        <taxon>Ascomycota</taxon>
        <taxon>Pezizomycotina</taxon>
        <taxon>Sordariomycetes</taxon>
        <taxon>Sordariomycetidae</taxon>
        <taxon>Sordariales</taxon>
        <taxon>Sordariaceae</taxon>
        <taxon>Neurospora</taxon>
    </lineage>
</organism>
<keyword evidence="2" id="KW-1185">Reference proteome</keyword>